<feature type="compositionally biased region" description="Basic and acidic residues" evidence="1">
    <location>
        <begin position="103"/>
        <end position="114"/>
    </location>
</feature>
<reference evidence="2" key="2">
    <citation type="submission" date="2025-08" db="UniProtKB">
        <authorList>
            <consortium name="Ensembl"/>
        </authorList>
    </citation>
    <scope>IDENTIFICATION</scope>
</reference>
<feature type="compositionally biased region" description="Polar residues" evidence="1">
    <location>
        <begin position="155"/>
        <end position="169"/>
    </location>
</feature>
<name>A0A8C8VV70_PERMB</name>
<evidence type="ECO:0000313" key="3">
    <source>
        <dbReference type="Proteomes" id="UP000694547"/>
    </source>
</evidence>
<proteinExistence type="predicted"/>
<dbReference type="GeneTree" id="ENSGT00390000010146"/>
<dbReference type="AlphaFoldDB" id="A0A8C8VV70"/>
<sequence length="284" mass="31649">MMEKILEKLDALDESARVLTAIRSKKANPQLKQRGNPLTTPLLFDLQVEFGGTITPPTSETAKITAKSCDLKTSKVRTSFKYKPKPRSGFEESDLPGLAANTNHEESESVEPKGENLKLSPISLHFLKDKNEAEYANPLNFLQSQPRNRCKRSSESSILYPTGANQSNASEEKVSTPFTDQNEKRAKKSMYSTDHSTGSMEKGRKDHPLVKDSVTKENEPTRDNQARTLCPVKQSTLLPLIFEDVLDNPTIKIIDVGPTETVLYSMVTMNNFDAGEQGHILRPL</sequence>
<feature type="region of interest" description="Disordered" evidence="1">
    <location>
        <begin position="82"/>
        <end position="114"/>
    </location>
</feature>
<protein>
    <submittedName>
        <fullName evidence="2">Uncharacterized protein</fullName>
    </submittedName>
</protein>
<dbReference type="PANTHER" id="PTHR36873">
    <property type="entry name" value="HYPOTHETICAL GENE SUPPORTED BY BC079057"/>
    <property type="match status" value="1"/>
</dbReference>
<keyword evidence="3" id="KW-1185">Reference proteome</keyword>
<reference evidence="2 3" key="1">
    <citation type="submission" date="2018-10" db="EMBL/GenBank/DDBJ databases">
        <title>Improved assembly of the deer mouse Peromyscus maniculatus genome.</title>
        <authorList>
            <person name="Lassance J.-M."/>
            <person name="Hoekstra H.E."/>
        </authorList>
    </citation>
    <scope>NUCLEOTIDE SEQUENCE [LARGE SCALE GENOMIC DNA]</scope>
</reference>
<dbReference type="Ensembl" id="ENSPEMT00000016050.2">
    <property type="protein sequence ID" value="ENSPEMP00000011859.1"/>
    <property type="gene ID" value="ENSPEMG00000012355.2"/>
</dbReference>
<feature type="region of interest" description="Disordered" evidence="1">
    <location>
        <begin position="146"/>
        <end position="206"/>
    </location>
</feature>
<evidence type="ECO:0000256" key="1">
    <source>
        <dbReference type="SAM" id="MobiDB-lite"/>
    </source>
</evidence>
<feature type="compositionally biased region" description="Polar residues" evidence="1">
    <location>
        <begin position="190"/>
        <end position="199"/>
    </location>
</feature>
<dbReference type="PANTHER" id="PTHR36873:SF1">
    <property type="entry name" value="HYPOTHETICAL GENE SUPPORTED BY BC079057"/>
    <property type="match status" value="1"/>
</dbReference>
<organism evidence="2 3">
    <name type="scientific">Peromyscus maniculatus bairdii</name>
    <name type="common">Prairie deer mouse</name>
    <dbReference type="NCBI Taxonomy" id="230844"/>
    <lineage>
        <taxon>Eukaryota</taxon>
        <taxon>Metazoa</taxon>
        <taxon>Chordata</taxon>
        <taxon>Craniata</taxon>
        <taxon>Vertebrata</taxon>
        <taxon>Euteleostomi</taxon>
        <taxon>Mammalia</taxon>
        <taxon>Eutheria</taxon>
        <taxon>Euarchontoglires</taxon>
        <taxon>Glires</taxon>
        <taxon>Rodentia</taxon>
        <taxon>Myomorpha</taxon>
        <taxon>Muroidea</taxon>
        <taxon>Cricetidae</taxon>
        <taxon>Neotominae</taxon>
        <taxon>Peromyscus</taxon>
    </lineage>
</organism>
<accession>A0A8C8VV70</accession>
<evidence type="ECO:0000313" key="2">
    <source>
        <dbReference type="Ensembl" id="ENSPEMP00000011859.1"/>
    </source>
</evidence>
<reference evidence="2" key="3">
    <citation type="submission" date="2025-09" db="UniProtKB">
        <authorList>
            <consortium name="Ensembl"/>
        </authorList>
    </citation>
    <scope>IDENTIFICATION</scope>
</reference>
<dbReference type="Proteomes" id="UP000694547">
    <property type="component" value="Chromosome 2"/>
</dbReference>
<dbReference type="Pfam" id="PF15078">
    <property type="entry name" value="DUF4545"/>
    <property type="match status" value="1"/>
</dbReference>
<dbReference type="InterPro" id="IPR027847">
    <property type="entry name" value="DUF4545"/>
</dbReference>